<proteinExistence type="predicted"/>
<evidence type="ECO:0000313" key="2">
    <source>
        <dbReference type="Proteomes" id="UP000616151"/>
    </source>
</evidence>
<sequence>MTTKQGAGGAASATISPGLVTAQAGELHRAIDWRGAFWVAAGVPPLVLFSIGGIAGTTGKLAFLVWIISMIMGFLQSFTYAEIAGMFGNKSGGASVYGATAWLRYSKFIAPLSVWCNWFAWSPVLSLGCAIAAGYILNAIFPIPAAESQAVLDWMSANAASLTAESPRVVEWLAANTGKTAQDAMTALLTQDGVAALTPAIRTWSLVTFPIPFLAQANLNATFFIGAVLMLIIFAIQHRGIASTAGAQKWLAIIVLVPLVIIGVLPILMGKIDAVNVTALVPPTAAYSGADGAWTIGGWTLFLGGLYIAAWSTYGFETAVCYTRELKNPKTDTFKAIFYSGLLCIVFFFLIPFTFQGVLGHAGMLAPGIVDGTGIGEALAAMVGGGKVVTQILVILMILALFLAIMTAMAGSSRTLYQGSKDGWLPRYLTHVNSHGAPTRAMWTDFGFNLILLAIASDIAGYFFVLAVSNVGYIIFNFLNLNAGWIHRVDSGHIARPWKAPTWLIGLNTVLAFVNAIFLGAGAKVWGYSNALWVGLVFAALILPVFAFRHYAQDGGRFPAAALADLGLREGDMGERKAGMLPYLTLAAGLIVVLIANWIFVLPS</sequence>
<protein>
    <submittedName>
        <fullName evidence="1">APC family permease</fullName>
    </submittedName>
</protein>
<reference evidence="1" key="1">
    <citation type="submission" date="2021-01" db="EMBL/GenBank/DDBJ databases">
        <authorList>
            <person name="Sun Q."/>
        </authorList>
    </citation>
    <scope>NUCLEOTIDE SEQUENCE</scope>
    <source>
        <strain evidence="1">YIM B02566</strain>
    </source>
</reference>
<keyword evidence="2" id="KW-1185">Reference proteome</keyword>
<comment type="caution">
    <text evidence="1">The sequence shown here is derived from an EMBL/GenBank/DDBJ whole genome shotgun (WGS) entry which is preliminary data.</text>
</comment>
<gene>
    <name evidence="1" type="ORF">JHL16_04820</name>
</gene>
<evidence type="ECO:0000313" key="1">
    <source>
        <dbReference type="EMBL" id="MBK1865664.1"/>
    </source>
</evidence>
<name>A0ACC5QZA7_9HYPH</name>
<dbReference type="Proteomes" id="UP000616151">
    <property type="component" value="Unassembled WGS sequence"/>
</dbReference>
<dbReference type="EMBL" id="JAENHL010000006">
    <property type="protein sequence ID" value="MBK1865664.1"/>
    <property type="molecule type" value="Genomic_DNA"/>
</dbReference>
<organism evidence="1 2">
    <name type="scientific">Taklimakanibacter albus</name>
    <dbReference type="NCBI Taxonomy" id="2800327"/>
    <lineage>
        <taxon>Bacteria</taxon>
        <taxon>Pseudomonadati</taxon>
        <taxon>Pseudomonadota</taxon>
        <taxon>Alphaproteobacteria</taxon>
        <taxon>Hyphomicrobiales</taxon>
        <taxon>Aestuariivirgaceae</taxon>
        <taxon>Taklimakanibacter</taxon>
    </lineage>
</organism>
<accession>A0ACC5QZA7</accession>